<evidence type="ECO:0000313" key="1">
    <source>
        <dbReference type="EMBL" id="GAA3614422.1"/>
    </source>
</evidence>
<comment type="caution">
    <text evidence="1">The sequence shown here is derived from an EMBL/GenBank/DDBJ whole genome shotgun (WGS) entry which is preliminary data.</text>
</comment>
<name>A0ABP6ZNN2_9ACTN</name>
<dbReference type="RefSeq" id="WP_231487567.1">
    <property type="nucleotide sequence ID" value="NZ_BAAAZO010000005.1"/>
</dbReference>
<dbReference type="EMBL" id="BAAAZO010000005">
    <property type="protein sequence ID" value="GAA3614422.1"/>
    <property type="molecule type" value="Genomic_DNA"/>
</dbReference>
<proteinExistence type="predicted"/>
<evidence type="ECO:0000313" key="2">
    <source>
        <dbReference type="Proteomes" id="UP001501074"/>
    </source>
</evidence>
<keyword evidence="2" id="KW-1185">Reference proteome</keyword>
<organism evidence="1 2">
    <name type="scientific">Kineosporia mesophila</name>
    <dbReference type="NCBI Taxonomy" id="566012"/>
    <lineage>
        <taxon>Bacteria</taxon>
        <taxon>Bacillati</taxon>
        <taxon>Actinomycetota</taxon>
        <taxon>Actinomycetes</taxon>
        <taxon>Kineosporiales</taxon>
        <taxon>Kineosporiaceae</taxon>
        <taxon>Kineosporia</taxon>
    </lineage>
</organism>
<protein>
    <submittedName>
        <fullName evidence="1">Uncharacterized protein</fullName>
    </submittedName>
</protein>
<dbReference type="Proteomes" id="UP001501074">
    <property type="component" value="Unassembled WGS sequence"/>
</dbReference>
<gene>
    <name evidence="1" type="ORF">GCM10022223_33330</name>
</gene>
<accession>A0ABP6ZNN2</accession>
<sequence>MPRSSNSSRTTEALTTLKEPKLAWNPAHQLALDDNRTWHKILKTYQAIDPLAVLPIHTRLVLNDLLEADAKRYRAGASGPNAA</sequence>
<reference evidence="2" key="1">
    <citation type="journal article" date="2019" name="Int. J. Syst. Evol. Microbiol.">
        <title>The Global Catalogue of Microorganisms (GCM) 10K type strain sequencing project: providing services to taxonomists for standard genome sequencing and annotation.</title>
        <authorList>
            <consortium name="The Broad Institute Genomics Platform"/>
            <consortium name="The Broad Institute Genome Sequencing Center for Infectious Disease"/>
            <person name="Wu L."/>
            <person name="Ma J."/>
        </authorList>
    </citation>
    <scope>NUCLEOTIDE SEQUENCE [LARGE SCALE GENOMIC DNA]</scope>
    <source>
        <strain evidence="2">JCM 16902</strain>
    </source>
</reference>